<sequence length="88" mass="10629">MNMKPTLLSMEEIPFYLFAHQMEFPKAGNQLPEKLWQGQQHYYQWKKFHSTYLHIKWNFPKQEINCQRNCGRDNNIKVTNTLTSIPDL</sequence>
<dbReference type="AlphaFoldDB" id="A0A0S3RQQ2"/>
<feature type="non-terminal residue" evidence="1">
    <location>
        <position position="88"/>
    </location>
</feature>
<protein>
    <submittedName>
        <fullName evidence="1">Uncharacterized protein</fullName>
    </submittedName>
</protein>
<evidence type="ECO:0000313" key="1">
    <source>
        <dbReference type="EMBL" id="BAT82899.1"/>
    </source>
</evidence>
<name>A0A0S3RQQ2_PHAAN</name>
<evidence type="ECO:0000313" key="2">
    <source>
        <dbReference type="Proteomes" id="UP000291084"/>
    </source>
</evidence>
<keyword evidence="2" id="KW-1185">Reference proteome</keyword>
<organism evidence="1 2">
    <name type="scientific">Vigna angularis var. angularis</name>
    <dbReference type="NCBI Taxonomy" id="157739"/>
    <lineage>
        <taxon>Eukaryota</taxon>
        <taxon>Viridiplantae</taxon>
        <taxon>Streptophyta</taxon>
        <taxon>Embryophyta</taxon>
        <taxon>Tracheophyta</taxon>
        <taxon>Spermatophyta</taxon>
        <taxon>Magnoliopsida</taxon>
        <taxon>eudicotyledons</taxon>
        <taxon>Gunneridae</taxon>
        <taxon>Pentapetalae</taxon>
        <taxon>rosids</taxon>
        <taxon>fabids</taxon>
        <taxon>Fabales</taxon>
        <taxon>Fabaceae</taxon>
        <taxon>Papilionoideae</taxon>
        <taxon>50 kb inversion clade</taxon>
        <taxon>NPAAA clade</taxon>
        <taxon>indigoferoid/millettioid clade</taxon>
        <taxon>Phaseoleae</taxon>
        <taxon>Vigna</taxon>
    </lineage>
</organism>
<proteinExistence type="predicted"/>
<accession>A0A0S3RQQ2</accession>
<reference evidence="1 2" key="1">
    <citation type="journal article" date="2015" name="Sci. Rep.">
        <title>The power of single molecule real-time sequencing technology in the de novo assembly of a eukaryotic genome.</title>
        <authorList>
            <person name="Sakai H."/>
            <person name="Naito K."/>
            <person name="Ogiso-Tanaka E."/>
            <person name="Takahashi Y."/>
            <person name="Iseki K."/>
            <person name="Muto C."/>
            <person name="Satou K."/>
            <person name="Teruya K."/>
            <person name="Shiroma A."/>
            <person name="Shimoji M."/>
            <person name="Hirano T."/>
            <person name="Itoh T."/>
            <person name="Kaga A."/>
            <person name="Tomooka N."/>
        </authorList>
    </citation>
    <scope>NUCLEOTIDE SEQUENCE [LARGE SCALE GENOMIC DNA]</scope>
    <source>
        <strain evidence="2">cv. Shumari</strain>
    </source>
</reference>
<gene>
    <name evidence="1" type="primary">Vigan.03G297100</name>
    <name evidence="1" type="ORF">VIGAN_03297100</name>
</gene>
<dbReference type="Proteomes" id="UP000291084">
    <property type="component" value="Chromosome 3"/>
</dbReference>
<dbReference type="EMBL" id="AP015036">
    <property type="protein sequence ID" value="BAT82899.1"/>
    <property type="molecule type" value="Genomic_DNA"/>
</dbReference>